<evidence type="ECO:0000256" key="6">
    <source>
        <dbReference type="ARBA" id="ARBA00023136"/>
    </source>
</evidence>
<evidence type="ECO:0000256" key="2">
    <source>
        <dbReference type="ARBA" id="ARBA00022448"/>
    </source>
</evidence>
<dbReference type="GO" id="GO:0055085">
    <property type="term" value="P:transmembrane transport"/>
    <property type="evidence" value="ECO:0007669"/>
    <property type="project" value="InterPro"/>
</dbReference>
<keyword evidence="3" id="KW-1003">Cell membrane</keyword>
<dbReference type="EMBL" id="SJJZ01000002">
    <property type="protein sequence ID" value="TCC07171.1"/>
    <property type="molecule type" value="Genomic_DNA"/>
</dbReference>
<feature type="domain" description="ABC transmembrane type-1" evidence="9">
    <location>
        <begin position="10"/>
        <end position="95"/>
    </location>
</feature>
<dbReference type="PANTHER" id="PTHR43744:SF8">
    <property type="entry name" value="SN-GLYCEROL-3-PHOSPHATE TRANSPORT SYSTEM PERMEASE PROTEIN UGPE"/>
    <property type="match status" value="1"/>
</dbReference>
<evidence type="ECO:0000256" key="1">
    <source>
        <dbReference type="ARBA" id="ARBA00004651"/>
    </source>
</evidence>
<keyword evidence="11" id="KW-1185">Reference proteome</keyword>
<comment type="caution">
    <text evidence="10">The sequence shown here is derived from an EMBL/GenBank/DDBJ whole genome shotgun (WGS) entry which is preliminary data.</text>
</comment>
<protein>
    <submittedName>
        <fullName evidence="10">Carbohydrate ABC transporter permease</fullName>
    </submittedName>
</protein>
<feature type="transmembrane region" description="Helical" evidence="8">
    <location>
        <begin position="6"/>
        <end position="26"/>
    </location>
</feature>
<dbReference type="Pfam" id="PF00528">
    <property type="entry name" value="BPD_transp_1"/>
    <property type="match status" value="1"/>
</dbReference>
<dbReference type="PANTHER" id="PTHR43744">
    <property type="entry name" value="ABC TRANSPORTER PERMEASE PROTEIN MG189-RELATED-RELATED"/>
    <property type="match status" value="1"/>
</dbReference>
<keyword evidence="2" id="KW-0813">Transport</keyword>
<keyword evidence="5 8" id="KW-1133">Transmembrane helix</keyword>
<dbReference type="GO" id="GO:0005886">
    <property type="term" value="C:plasma membrane"/>
    <property type="evidence" value="ECO:0007669"/>
    <property type="project" value="UniProtKB-SubCell"/>
</dbReference>
<organism evidence="10 11">
    <name type="scientific">Kribbella soli</name>
    <dbReference type="NCBI Taxonomy" id="1124743"/>
    <lineage>
        <taxon>Bacteria</taxon>
        <taxon>Bacillati</taxon>
        <taxon>Actinomycetota</taxon>
        <taxon>Actinomycetes</taxon>
        <taxon>Propionibacteriales</taxon>
        <taxon>Kribbellaceae</taxon>
        <taxon>Kribbella</taxon>
    </lineage>
</organism>
<dbReference type="SUPFAM" id="SSF161098">
    <property type="entry name" value="MetI-like"/>
    <property type="match status" value="1"/>
</dbReference>
<accession>A0A4R0H9R8</accession>
<evidence type="ECO:0000313" key="10">
    <source>
        <dbReference type="EMBL" id="TCC07171.1"/>
    </source>
</evidence>
<keyword evidence="6 8" id="KW-0472">Membrane</keyword>
<feature type="compositionally biased region" description="Basic and acidic residues" evidence="7">
    <location>
        <begin position="162"/>
        <end position="181"/>
    </location>
</feature>
<evidence type="ECO:0000256" key="5">
    <source>
        <dbReference type="ARBA" id="ARBA00022989"/>
    </source>
</evidence>
<dbReference type="OrthoDB" id="61122at2"/>
<evidence type="ECO:0000256" key="4">
    <source>
        <dbReference type="ARBA" id="ARBA00022692"/>
    </source>
</evidence>
<dbReference type="AlphaFoldDB" id="A0A4R0H9R8"/>
<dbReference type="InterPro" id="IPR000515">
    <property type="entry name" value="MetI-like"/>
</dbReference>
<evidence type="ECO:0000256" key="8">
    <source>
        <dbReference type="SAM" id="Phobius"/>
    </source>
</evidence>
<name>A0A4R0H9R8_9ACTN</name>
<sequence>MGLSNTPAGYLLVLITAGLPISILIMRSFFTRQPQELEEAAALDGCTAFGTFWRIMLPWARPALAALAVIQALSVWNEYLMALVLFNSEDLMPVQGGLTKFLSAETPEQQILHAADHRSLRLRPTPPDQRDLAGRDQVVRRTHTDGAQQRWAPSSFQLIERSSRSCRKNEPSASADHDGWSGRRSSNAVRQSSLMVWNYQHVKNMSFRTTIDMAKLPVNLRRGPVGPGSGIGRPDPGVTYLMVRSRMFVPAPVNTR</sequence>
<comment type="subcellular location">
    <subcellularLocation>
        <location evidence="1">Cell membrane</location>
        <topology evidence="1">Multi-pass membrane protein</topology>
    </subcellularLocation>
</comment>
<keyword evidence="4 8" id="KW-0812">Transmembrane</keyword>
<dbReference type="Gene3D" id="1.10.3720.10">
    <property type="entry name" value="MetI-like"/>
    <property type="match status" value="1"/>
</dbReference>
<dbReference type="RefSeq" id="WP_131337819.1">
    <property type="nucleotide sequence ID" value="NZ_SJJZ01000002.1"/>
</dbReference>
<evidence type="ECO:0000313" key="11">
    <source>
        <dbReference type="Proteomes" id="UP000292346"/>
    </source>
</evidence>
<dbReference type="Proteomes" id="UP000292346">
    <property type="component" value="Unassembled WGS sequence"/>
</dbReference>
<gene>
    <name evidence="10" type="ORF">E0H45_14210</name>
</gene>
<feature type="region of interest" description="Disordered" evidence="7">
    <location>
        <begin position="162"/>
        <end position="185"/>
    </location>
</feature>
<evidence type="ECO:0000259" key="9">
    <source>
        <dbReference type="Pfam" id="PF00528"/>
    </source>
</evidence>
<dbReference type="CDD" id="cd06261">
    <property type="entry name" value="TM_PBP2"/>
    <property type="match status" value="1"/>
</dbReference>
<evidence type="ECO:0000256" key="3">
    <source>
        <dbReference type="ARBA" id="ARBA00022475"/>
    </source>
</evidence>
<evidence type="ECO:0000256" key="7">
    <source>
        <dbReference type="SAM" id="MobiDB-lite"/>
    </source>
</evidence>
<reference evidence="10 11" key="1">
    <citation type="submission" date="2019-02" db="EMBL/GenBank/DDBJ databases">
        <title>Kribbella capetownensis sp. nov. and Kribbella speibonae sp. nov., isolated from soil.</title>
        <authorList>
            <person name="Curtis S.M."/>
            <person name="Norton I."/>
            <person name="Everest G.J."/>
            <person name="Meyers P.R."/>
        </authorList>
    </citation>
    <scope>NUCLEOTIDE SEQUENCE [LARGE SCALE GENOMIC DNA]</scope>
    <source>
        <strain evidence="10 11">KCTC 29219</strain>
    </source>
</reference>
<dbReference type="InterPro" id="IPR035906">
    <property type="entry name" value="MetI-like_sf"/>
</dbReference>
<proteinExistence type="predicted"/>